<gene>
    <name evidence="10" type="ORF">RF11_15718</name>
</gene>
<dbReference type="OrthoDB" id="10043391at2759"/>
<dbReference type="AlphaFoldDB" id="A0A0C2N0P3"/>
<dbReference type="InterPro" id="IPR002889">
    <property type="entry name" value="WSC_carb-bd"/>
</dbReference>
<keyword evidence="5 8" id="KW-0472">Membrane</keyword>
<dbReference type="Pfam" id="PF01822">
    <property type="entry name" value="WSC"/>
    <property type="match status" value="1"/>
</dbReference>
<comment type="subcellular location">
    <subcellularLocation>
        <location evidence="1">Membrane</location>
        <topology evidence="1">Single-pass membrane protein</topology>
    </subcellularLocation>
</comment>
<feature type="compositionally biased region" description="Basic and acidic residues" evidence="7">
    <location>
        <begin position="453"/>
        <end position="462"/>
    </location>
</feature>
<proteinExistence type="predicted"/>
<dbReference type="InterPro" id="IPR051836">
    <property type="entry name" value="Kremen_rcpt"/>
</dbReference>
<dbReference type="PANTHER" id="PTHR24269:SF16">
    <property type="entry name" value="PROTEIN SLG1"/>
    <property type="match status" value="1"/>
</dbReference>
<dbReference type="SMART" id="SM00321">
    <property type="entry name" value="WSC"/>
    <property type="match status" value="1"/>
</dbReference>
<evidence type="ECO:0000313" key="11">
    <source>
        <dbReference type="Proteomes" id="UP000031668"/>
    </source>
</evidence>
<feature type="compositionally biased region" description="Basic residues" evidence="7">
    <location>
        <begin position="463"/>
        <end position="477"/>
    </location>
</feature>
<sequence length="592" mass="65181">MLSVIISIVDLPAISITILLIVMNLVSNTAFYFFLTLFYCLGTREEPSKRSSKTEEDLSDIPDIEIDDTLANDPSEIEYTKKEPAGLMYDASDFNDDSSDVVTGEKVLKPLPSEIEKKNEICYPADTFNMCACRRACFPTSPYSLDPCNCNGETVANTLDSPPLLASQPSIPSFSSSLTPANDITNCLIGASNPYCACLKACVPGVPVSYEPCACVAFDPTPQPTISNFGVSMFPQTLSYANPMQSALNFQAGPALQPVPVLQPAPAIESAPVLQPATHRSENSCARACLPYAVQQSTPCTCNFDSMDGRSRSQFYSPMFPTVYNSNNQNMVMGQNRQNEAYGYQSKQYTPSTKSPSSDKFVNSHIKKVPRPENYSCVNKCREKKKRFAAVQNGYLCFCGSRFGRYNKTKDEKCGTPCTGDPKKYCGGHWLNAVYSTDGQLYSPKQFSFKTKDPKDELEYDKKHKKQKSKHSKKKTQNIHSEKDGVEEGLEVKKDETTSKKAHLDIKPEFAHKSKPGKTNHAIPGKKSRKTILETAVSASDMAHMLALGKKNLSLSAKKSHTKTLPSKKGAIESGKKTIKPSNSKVILHGHE</sequence>
<feature type="region of interest" description="Disordered" evidence="7">
    <location>
        <begin position="453"/>
        <end position="529"/>
    </location>
</feature>
<dbReference type="EMBL" id="JWZT01002253">
    <property type="protein sequence ID" value="KII69935.1"/>
    <property type="molecule type" value="Genomic_DNA"/>
</dbReference>
<keyword evidence="2 8" id="KW-0812">Transmembrane</keyword>
<evidence type="ECO:0000256" key="7">
    <source>
        <dbReference type="SAM" id="MobiDB-lite"/>
    </source>
</evidence>
<feature type="compositionally biased region" description="Basic and acidic residues" evidence="7">
    <location>
        <begin position="480"/>
        <end position="512"/>
    </location>
</feature>
<keyword evidence="11" id="KW-1185">Reference proteome</keyword>
<evidence type="ECO:0000256" key="4">
    <source>
        <dbReference type="ARBA" id="ARBA00022989"/>
    </source>
</evidence>
<keyword evidence="4 8" id="KW-1133">Transmembrane helix</keyword>
<evidence type="ECO:0000256" key="3">
    <source>
        <dbReference type="ARBA" id="ARBA00022729"/>
    </source>
</evidence>
<feature type="region of interest" description="Disordered" evidence="7">
    <location>
        <begin position="557"/>
        <end position="592"/>
    </location>
</feature>
<feature type="domain" description="WSC" evidence="9">
    <location>
        <begin position="342"/>
        <end position="438"/>
    </location>
</feature>
<accession>A0A0C2N0P3</accession>
<protein>
    <recommendedName>
        <fullName evidence="9">WSC domain-containing protein</fullName>
    </recommendedName>
</protein>
<organism evidence="10 11">
    <name type="scientific">Thelohanellus kitauei</name>
    <name type="common">Myxosporean</name>
    <dbReference type="NCBI Taxonomy" id="669202"/>
    <lineage>
        <taxon>Eukaryota</taxon>
        <taxon>Metazoa</taxon>
        <taxon>Cnidaria</taxon>
        <taxon>Myxozoa</taxon>
        <taxon>Myxosporea</taxon>
        <taxon>Bivalvulida</taxon>
        <taxon>Platysporina</taxon>
        <taxon>Myxobolidae</taxon>
        <taxon>Thelohanellus</taxon>
    </lineage>
</organism>
<keyword evidence="6" id="KW-0325">Glycoprotein</keyword>
<feature type="transmembrane region" description="Helical" evidence="8">
    <location>
        <begin position="12"/>
        <end position="41"/>
    </location>
</feature>
<evidence type="ECO:0000313" key="10">
    <source>
        <dbReference type="EMBL" id="KII69935.1"/>
    </source>
</evidence>
<evidence type="ECO:0000256" key="1">
    <source>
        <dbReference type="ARBA" id="ARBA00004167"/>
    </source>
</evidence>
<name>A0A0C2N0P3_THEKT</name>
<dbReference type="GO" id="GO:0005886">
    <property type="term" value="C:plasma membrane"/>
    <property type="evidence" value="ECO:0007669"/>
    <property type="project" value="TreeGrafter"/>
</dbReference>
<evidence type="ECO:0000259" key="9">
    <source>
        <dbReference type="PROSITE" id="PS51212"/>
    </source>
</evidence>
<reference evidence="10 11" key="1">
    <citation type="journal article" date="2014" name="Genome Biol. Evol.">
        <title>The genome of the myxosporean Thelohanellus kitauei shows adaptations to nutrient acquisition within its fish host.</title>
        <authorList>
            <person name="Yang Y."/>
            <person name="Xiong J."/>
            <person name="Zhou Z."/>
            <person name="Huo F."/>
            <person name="Miao W."/>
            <person name="Ran C."/>
            <person name="Liu Y."/>
            <person name="Zhang J."/>
            <person name="Feng J."/>
            <person name="Wang M."/>
            <person name="Wang M."/>
            <person name="Wang L."/>
            <person name="Yao B."/>
        </authorList>
    </citation>
    <scope>NUCLEOTIDE SEQUENCE [LARGE SCALE GENOMIC DNA]</scope>
    <source>
        <strain evidence="10">Wuqing</strain>
    </source>
</reference>
<dbReference type="PROSITE" id="PS51212">
    <property type="entry name" value="WSC"/>
    <property type="match status" value="1"/>
</dbReference>
<evidence type="ECO:0000256" key="8">
    <source>
        <dbReference type="SAM" id="Phobius"/>
    </source>
</evidence>
<evidence type="ECO:0000256" key="2">
    <source>
        <dbReference type="ARBA" id="ARBA00022692"/>
    </source>
</evidence>
<comment type="caution">
    <text evidence="10">The sequence shown here is derived from an EMBL/GenBank/DDBJ whole genome shotgun (WGS) entry which is preliminary data.</text>
</comment>
<feature type="compositionally biased region" description="Basic residues" evidence="7">
    <location>
        <begin position="513"/>
        <end position="529"/>
    </location>
</feature>
<keyword evidence="3" id="KW-0732">Signal</keyword>
<evidence type="ECO:0000256" key="5">
    <source>
        <dbReference type="ARBA" id="ARBA00023136"/>
    </source>
</evidence>
<dbReference type="PANTHER" id="PTHR24269">
    <property type="entry name" value="KREMEN PROTEIN"/>
    <property type="match status" value="1"/>
</dbReference>
<evidence type="ECO:0000256" key="6">
    <source>
        <dbReference type="ARBA" id="ARBA00023180"/>
    </source>
</evidence>
<dbReference type="Proteomes" id="UP000031668">
    <property type="component" value="Unassembled WGS sequence"/>
</dbReference>